<protein>
    <submittedName>
        <fullName evidence="2">Class I SAM-dependent methyltransferase</fullName>
    </submittedName>
</protein>
<organism evidence="2 3">
    <name type="scientific">Hominenteromicrobium mulieris</name>
    <dbReference type="NCBI Taxonomy" id="2885357"/>
    <lineage>
        <taxon>Bacteria</taxon>
        <taxon>Bacillati</taxon>
        <taxon>Bacillota</taxon>
        <taxon>Clostridia</taxon>
        <taxon>Eubacteriales</taxon>
        <taxon>Oscillospiraceae</taxon>
        <taxon>Hominenteromicrobium</taxon>
    </lineage>
</organism>
<keyword evidence="2" id="KW-0489">Methyltransferase</keyword>
<dbReference type="Proteomes" id="UP001199424">
    <property type="component" value="Unassembled WGS sequence"/>
</dbReference>
<gene>
    <name evidence="2" type="ORF">LKD31_09575</name>
</gene>
<dbReference type="InterPro" id="IPR029063">
    <property type="entry name" value="SAM-dependent_MTases_sf"/>
</dbReference>
<evidence type="ECO:0000259" key="1">
    <source>
        <dbReference type="Pfam" id="PF08241"/>
    </source>
</evidence>
<dbReference type="CDD" id="cd02440">
    <property type="entry name" value="AdoMet_MTases"/>
    <property type="match status" value="1"/>
</dbReference>
<dbReference type="GO" id="GO:0008757">
    <property type="term" value="F:S-adenosylmethionine-dependent methyltransferase activity"/>
    <property type="evidence" value="ECO:0007669"/>
    <property type="project" value="InterPro"/>
</dbReference>
<dbReference type="Gene3D" id="3.40.50.150">
    <property type="entry name" value="Vaccinia Virus protein VP39"/>
    <property type="match status" value="1"/>
</dbReference>
<evidence type="ECO:0000313" key="2">
    <source>
        <dbReference type="EMBL" id="MCC2137267.1"/>
    </source>
</evidence>
<sequence>MNYTDINAKTVDSWVQNGWEWGRPISHETFEKAKNGEWGVYLTPTKIVPHEWFGEMRGKKILGLASGGGQQIPVFTALGADCTVLDYSTEQLKREEEVGKREGYTPKCVRADMTKPLPFADESFDLIFNPVSNCYIEELEPVWRECARVLKPGGVLLVGFDNGINYLFDDDETKITNTLPYNPLKDEVLYKKSLELDYGVQFSHTLDEEIGGQLRAGFMLTDIYEDTNGGGFLHEHGVPCFVATRCVKK</sequence>
<dbReference type="EMBL" id="JAJEQC010000008">
    <property type="protein sequence ID" value="MCC2137267.1"/>
    <property type="molecule type" value="Genomic_DNA"/>
</dbReference>
<name>A0AAE3DJ29_9FIRM</name>
<keyword evidence="3" id="KW-1185">Reference proteome</keyword>
<evidence type="ECO:0000313" key="3">
    <source>
        <dbReference type="Proteomes" id="UP001199424"/>
    </source>
</evidence>
<dbReference type="Pfam" id="PF08241">
    <property type="entry name" value="Methyltransf_11"/>
    <property type="match status" value="1"/>
</dbReference>
<feature type="domain" description="Methyltransferase type 11" evidence="1">
    <location>
        <begin position="63"/>
        <end position="157"/>
    </location>
</feature>
<dbReference type="RefSeq" id="WP_308449511.1">
    <property type="nucleotide sequence ID" value="NZ_JAJEQC010000008.1"/>
</dbReference>
<accession>A0AAE3DJ29</accession>
<comment type="caution">
    <text evidence="2">The sequence shown here is derived from an EMBL/GenBank/DDBJ whole genome shotgun (WGS) entry which is preliminary data.</text>
</comment>
<dbReference type="AlphaFoldDB" id="A0AAE3DJ29"/>
<dbReference type="GO" id="GO:0032259">
    <property type="term" value="P:methylation"/>
    <property type="evidence" value="ECO:0007669"/>
    <property type="project" value="UniProtKB-KW"/>
</dbReference>
<dbReference type="PANTHER" id="PTHR43591">
    <property type="entry name" value="METHYLTRANSFERASE"/>
    <property type="match status" value="1"/>
</dbReference>
<proteinExistence type="predicted"/>
<dbReference type="SUPFAM" id="SSF53335">
    <property type="entry name" value="S-adenosyl-L-methionine-dependent methyltransferases"/>
    <property type="match status" value="1"/>
</dbReference>
<keyword evidence="2" id="KW-0808">Transferase</keyword>
<dbReference type="InterPro" id="IPR013216">
    <property type="entry name" value="Methyltransf_11"/>
</dbReference>
<reference evidence="2" key="1">
    <citation type="submission" date="2021-10" db="EMBL/GenBank/DDBJ databases">
        <title>Anaerobic single-cell dispensing facilitates the cultivation of human gut bacteria.</title>
        <authorList>
            <person name="Afrizal A."/>
        </authorList>
    </citation>
    <scope>NUCLEOTIDE SEQUENCE</scope>
    <source>
        <strain evidence="2">CLA-AA-H250</strain>
    </source>
</reference>